<dbReference type="InterPro" id="IPR046867">
    <property type="entry name" value="AldOxase/xan_DH_MoCoBD2"/>
</dbReference>
<evidence type="ECO:0000256" key="3">
    <source>
        <dbReference type="ARBA" id="ARBA00053029"/>
    </source>
</evidence>
<proteinExistence type="predicted"/>
<dbReference type="SUPFAM" id="SSF56003">
    <property type="entry name" value="Molybdenum cofactor-binding domain"/>
    <property type="match status" value="1"/>
</dbReference>
<dbReference type="RefSeq" id="WP_207125767.1">
    <property type="nucleotide sequence ID" value="NZ_BOPO01000055.1"/>
</dbReference>
<feature type="domain" description="Aldehyde oxidase/xanthine dehydrogenase a/b hammerhead" evidence="5">
    <location>
        <begin position="23"/>
        <end position="137"/>
    </location>
</feature>
<dbReference type="AlphaFoldDB" id="A0A8J4AAX6"/>
<dbReference type="InterPro" id="IPR016208">
    <property type="entry name" value="Ald_Oxase/xanthine_DH-like"/>
</dbReference>
<name>A0A8J4AAX6_9ACTN</name>
<dbReference type="PANTHER" id="PTHR11908:SF132">
    <property type="entry name" value="ALDEHYDE OXIDASE 1-RELATED"/>
    <property type="match status" value="1"/>
</dbReference>
<evidence type="ECO:0000256" key="2">
    <source>
        <dbReference type="ARBA" id="ARBA00023002"/>
    </source>
</evidence>
<keyword evidence="1" id="KW-0500">Molybdenum</keyword>
<dbReference type="EMBL" id="BOPO01000055">
    <property type="protein sequence ID" value="GIL28034.1"/>
    <property type="molecule type" value="Genomic_DNA"/>
</dbReference>
<dbReference type="FunFam" id="3.30.365.10:FF:000001">
    <property type="entry name" value="Xanthine dehydrogenase oxidase"/>
    <property type="match status" value="1"/>
</dbReference>
<dbReference type="Pfam" id="PF01315">
    <property type="entry name" value="Ald_Xan_dh_C"/>
    <property type="match status" value="1"/>
</dbReference>
<reference evidence="7" key="1">
    <citation type="journal article" date="2021" name="Int. J. Syst. Evol. Microbiol.">
        <title>Actinocatenispora comari sp. nov., an endophytic actinomycete isolated from aerial parts of Comarum salesowianum.</title>
        <authorList>
            <person name="Oyunbileg N."/>
            <person name="Iizaka Y."/>
            <person name="Hamada M."/>
            <person name="Davaapurev B.O."/>
            <person name="Fukumoto A."/>
            <person name="Tsetseg B."/>
            <person name="Kato F."/>
            <person name="Tamura T."/>
            <person name="Batkhuu J."/>
            <person name="Anzai Y."/>
        </authorList>
    </citation>
    <scope>NUCLEOTIDE SEQUENCE [LARGE SCALE GENOMIC DNA]</scope>
    <source>
        <strain evidence="7">NUM-2625</strain>
    </source>
</reference>
<dbReference type="GO" id="GO:0005506">
    <property type="term" value="F:iron ion binding"/>
    <property type="evidence" value="ECO:0007669"/>
    <property type="project" value="InterPro"/>
</dbReference>
<dbReference type="PANTHER" id="PTHR11908">
    <property type="entry name" value="XANTHINE DEHYDROGENASE"/>
    <property type="match status" value="1"/>
</dbReference>
<keyword evidence="2" id="KW-0560">Oxidoreductase</keyword>
<dbReference type="SUPFAM" id="SSF54665">
    <property type="entry name" value="CO dehydrogenase molybdoprotein N-domain-like"/>
    <property type="match status" value="1"/>
</dbReference>
<evidence type="ECO:0000256" key="4">
    <source>
        <dbReference type="SAM" id="MobiDB-lite"/>
    </source>
</evidence>
<evidence type="ECO:0000259" key="5">
    <source>
        <dbReference type="SMART" id="SM01008"/>
    </source>
</evidence>
<comment type="caution">
    <text evidence="6">The sequence shown here is derived from an EMBL/GenBank/DDBJ whole genome shotgun (WGS) entry which is preliminary data.</text>
</comment>
<dbReference type="Pfam" id="PF02738">
    <property type="entry name" value="MoCoBD_1"/>
    <property type="match status" value="1"/>
</dbReference>
<organism evidence="6 7">
    <name type="scientific">Actinocatenispora comari</name>
    <dbReference type="NCBI Taxonomy" id="2807577"/>
    <lineage>
        <taxon>Bacteria</taxon>
        <taxon>Bacillati</taxon>
        <taxon>Actinomycetota</taxon>
        <taxon>Actinomycetes</taxon>
        <taxon>Micromonosporales</taxon>
        <taxon>Micromonosporaceae</taxon>
        <taxon>Actinocatenispora</taxon>
    </lineage>
</organism>
<dbReference type="Gene3D" id="3.30.365.10">
    <property type="entry name" value="Aldehyde oxidase/xanthine dehydrogenase, molybdopterin binding domain"/>
    <property type="match status" value="4"/>
</dbReference>
<evidence type="ECO:0000313" key="6">
    <source>
        <dbReference type="EMBL" id="GIL28034.1"/>
    </source>
</evidence>
<gene>
    <name evidence="6" type="ORF">NUM_32880</name>
</gene>
<evidence type="ECO:0000313" key="7">
    <source>
        <dbReference type="Proteomes" id="UP000614996"/>
    </source>
</evidence>
<evidence type="ECO:0000256" key="1">
    <source>
        <dbReference type="ARBA" id="ARBA00022505"/>
    </source>
</evidence>
<dbReference type="GO" id="GO:0016491">
    <property type="term" value="F:oxidoreductase activity"/>
    <property type="evidence" value="ECO:0007669"/>
    <property type="project" value="UniProtKB-KW"/>
</dbReference>
<dbReference type="InterPro" id="IPR037165">
    <property type="entry name" value="AldOxase/xan_DH_Mopterin-bd_sf"/>
</dbReference>
<sequence>MSTTQEQEVGAARRRKEDAHLITGQTTWTDNIQLPGTVHAALLRSPMAHARIRVDVSAARDEPGVVAAYSGADLADELAGLPSAWQVTPDWVAPEHKPLAVDEARYAGDAIAVVVADTRAHAVDALDAIEVDYEPLPVVLDMEQAMADGSPLVHTDAGTNVCFRYADTFGDLDAAFADAPVRIRRRFVQQRLVACAMEPRSVLVAPVPAAGEYTVWSSTQIPHFVRLFLAMLSGVPESRIRVIAPDVGGGFGSKLDIYAEELLAFTLAKKLGRPVKWTETRSEAFQATVHGRDQIQDLELAADADGRIRGLRVDLLADMGAYLQLLTPAIPLLGRAMFPGIYKMDAYRFGCVGVFTDKTPTDAYRGAGRPEATFAIERMLDELAAELHVDPLEMRRRNWIGHEEFPYTQIAGLTYDSGNYEAATARATELFDYDGLRAEQARRREEHDPVQLGIGVSTYTEMCGLAPSRWLGERGYAGGGWEAATVRVLPTGKVEAVIGTSPHGQGHVTTFSQLVADTLGVPFDDVEVIHGDTAAAPAGLDTYGSRSLAVGGVAVWRAAQRVLGKAKTLAAHLLEVSEDDLEFSGGNFAVRGTPGAAKSIQEVAFAAFAAHSMPDGMEPTLSADFVLEPDDFSFPHGTHLCAVEVDTETGRVEIRSYVAVDDVGKVVNPMIVEGQVHGGLAQGIAQALHEVARYDADGNLTTGTMVDYTPPTAADLPSFVLDRTETPSTTNPLGVKGVGEAGTIASTPAVVNAVVDALRPFGVVDVPMPCTPENVWRALHEAQGGAA</sequence>
<dbReference type="InterPro" id="IPR036856">
    <property type="entry name" value="Ald_Oxase/Xan_DH_a/b_sf"/>
</dbReference>
<protein>
    <submittedName>
        <fullName evidence="6">Carbon-monoxide dehydrogenase large subunit</fullName>
    </submittedName>
</protein>
<dbReference type="InterPro" id="IPR000674">
    <property type="entry name" value="Ald_Oxase/Xan_DH_a/b"/>
</dbReference>
<dbReference type="Gene3D" id="3.90.1170.50">
    <property type="entry name" value="Aldehyde oxidase/xanthine dehydrogenase, a/b hammerhead"/>
    <property type="match status" value="1"/>
</dbReference>
<dbReference type="Proteomes" id="UP000614996">
    <property type="component" value="Unassembled WGS sequence"/>
</dbReference>
<comment type="cofactor">
    <cofactor evidence="3">
        <name>Mo-molybdopterin cytosine dinucleotide</name>
        <dbReference type="ChEBI" id="CHEBI:71308"/>
    </cofactor>
</comment>
<dbReference type="Pfam" id="PF20256">
    <property type="entry name" value="MoCoBD_2"/>
    <property type="match status" value="1"/>
</dbReference>
<dbReference type="InterPro" id="IPR008274">
    <property type="entry name" value="AldOxase/xan_DH_MoCoBD1"/>
</dbReference>
<dbReference type="SMART" id="SM01008">
    <property type="entry name" value="Ald_Xan_dh_C"/>
    <property type="match status" value="1"/>
</dbReference>
<keyword evidence="7" id="KW-1185">Reference proteome</keyword>
<feature type="region of interest" description="Disordered" evidence="4">
    <location>
        <begin position="1"/>
        <end position="20"/>
    </location>
</feature>
<accession>A0A8J4AAX6</accession>